<dbReference type="RefSeq" id="WP_068350288.1">
    <property type="nucleotide sequence ID" value="NZ_LQBQ01000039.1"/>
</dbReference>
<sequence>MPHIIVDYSGNIEDRVDMAGLCEALRKAAADTGVFPLAGIRVRAFRADCTAIADGNPAHGYVDISVRLRDGRDLATRKAATALIFSAAEGFLAPAMRSHSIALSMEMRDIDPELSPKTGTIRNHLTKG</sequence>
<accession>A0A0X3TJ97</accession>
<dbReference type="CDD" id="cd00580">
    <property type="entry name" value="CHMI"/>
    <property type="match status" value="1"/>
</dbReference>
<keyword evidence="1" id="KW-0413">Isomerase</keyword>
<reference evidence="1 2" key="1">
    <citation type="submission" date="2015-12" db="EMBL/GenBank/DDBJ databases">
        <authorList>
            <person name="Shamseldin A."/>
            <person name="Moawad H."/>
            <person name="Abd El-Rahim W.M."/>
            <person name="Sadowsky M.J."/>
        </authorList>
    </citation>
    <scope>NUCLEOTIDE SEQUENCE [LARGE SCALE GENOMIC DNA]</scope>
    <source>
        <strain evidence="1 2">ZGT118</strain>
    </source>
</reference>
<proteinExistence type="predicted"/>
<dbReference type="EMBL" id="LQBQ01000039">
    <property type="protein sequence ID" value="KUJ73280.1"/>
    <property type="molecule type" value="Genomic_DNA"/>
</dbReference>
<evidence type="ECO:0000313" key="2">
    <source>
        <dbReference type="Proteomes" id="UP000053791"/>
    </source>
</evidence>
<dbReference type="Pfam" id="PF02962">
    <property type="entry name" value="CHMI"/>
    <property type="match status" value="1"/>
</dbReference>
<dbReference type="InterPro" id="IPR004220">
    <property type="entry name" value="5-COMe_2-OHmuconate_Isoase"/>
</dbReference>
<dbReference type="Gene3D" id="3.30.429.10">
    <property type="entry name" value="Macrophage Migration Inhibitory Factor"/>
    <property type="match status" value="1"/>
</dbReference>
<organism evidence="1 2">
    <name type="scientific">Ruegeria marisrubri</name>
    <dbReference type="NCBI Taxonomy" id="1685379"/>
    <lineage>
        <taxon>Bacteria</taxon>
        <taxon>Pseudomonadati</taxon>
        <taxon>Pseudomonadota</taxon>
        <taxon>Alphaproteobacteria</taxon>
        <taxon>Rhodobacterales</taxon>
        <taxon>Roseobacteraceae</taxon>
        <taxon>Ruegeria</taxon>
    </lineage>
</organism>
<gene>
    <name evidence="1" type="ORF">AVO45_16080</name>
</gene>
<comment type="caution">
    <text evidence="1">The sequence shown here is derived from an EMBL/GenBank/DDBJ whole genome shotgun (WGS) entry which is preliminary data.</text>
</comment>
<name>A0A0X3TJ97_9RHOB</name>
<keyword evidence="2" id="KW-1185">Reference proteome</keyword>
<evidence type="ECO:0000313" key="1">
    <source>
        <dbReference type="EMBL" id="KUJ73280.1"/>
    </source>
</evidence>
<dbReference type="STRING" id="1685379.AVO45_16080"/>
<dbReference type="GO" id="GO:0008704">
    <property type="term" value="F:5-carboxymethyl-2-hydroxymuconate delta-isomerase activity"/>
    <property type="evidence" value="ECO:0007669"/>
    <property type="project" value="InterPro"/>
</dbReference>
<dbReference type="PANTHER" id="PTHR37950">
    <property type="entry name" value="4-HYDROXYPHENYLACETATE CATABOLISM PROTEIN"/>
    <property type="match status" value="1"/>
</dbReference>
<dbReference type="PANTHER" id="PTHR37950:SF1">
    <property type="entry name" value="4-HYDROXYPHENYLACETATE CATABOLISM PROTEIN"/>
    <property type="match status" value="1"/>
</dbReference>
<dbReference type="OrthoDB" id="9814215at2"/>
<dbReference type="InterPro" id="IPR014347">
    <property type="entry name" value="Tautomerase/MIF_sf"/>
</dbReference>
<dbReference type="Proteomes" id="UP000053791">
    <property type="component" value="Unassembled WGS sequence"/>
</dbReference>
<protein>
    <submittedName>
        <fullName evidence="1">5-carboxymethyl-2-hydroxymuconate isomerase</fullName>
    </submittedName>
</protein>
<dbReference type="AlphaFoldDB" id="A0A0X3TJ97"/>
<dbReference type="SUPFAM" id="SSF55331">
    <property type="entry name" value="Tautomerase/MIF"/>
    <property type="match status" value="1"/>
</dbReference>